<dbReference type="STRING" id="311334.SAMN05421846_103209"/>
<feature type="transmembrane region" description="Helical" evidence="6">
    <location>
        <begin position="6"/>
        <end position="25"/>
    </location>
</feature>
<evidence type="ECO:0000313" key="7">
    <source>
        <dbReference type="EMBL" id="SDI00522.1"/>
    </source>
</evidence>
<sequence length="502" mass="57829">MEMTYLIIGCIAGGVVGAIILYFALKSSMVSRSSYDELNNLYIKNNSDLENSNIKIQELTQTISEEKKINLQQSDLFNDLKNEFSRISAEYTSLQSQFLEQKQINAKQLSQIESLVNDKQSLFAKNSELSAINESLQKSLETQKEEITKIQEESKLQFENLANKILEEKTEKFTTLNQNNLKTILEPFQERITDLKNRVNEAYEKENKERFSLAEKVKELAELNQQISEDAKKLTRALKGESKTQGNWGEMILESILEKSGLVKGREYFLEHELRDEDNKALFSEFSGKKMRPDAVIKYPDERNVIIDSKVSLTAFTELVDETDQDVYIMKLNQHLSSIKNHITQLSQKAYDDYGKSLDFVMMFIPSEPAYIAAMQADQNLWNYAYERRILLLNPSNLITSLKLIADLWKREYQNRNSMEIADRGAKLYDKFVGFVENLEKLGRNLDQAKNVYNDAYKQLSTGNDNLVIQTQKLKSLGIKNKKDLPQSLIDNSQISLNISEE</sequence>
<dbReference type="PANTHER" id="PTHR30563">
    <property type="entry name" value="DNA RECOMBINATION PROTEIN RMUC"/>
    <property type="match status" value="1"/>
</dbReference>
<keyword evidence="6" id="KW-1133">Transmembrane helix</keyword>
<dbReference type="AlphaFoldDB" id="A0A1G8H1G4"/>
<evidence type="ECO:0000256" key="3">
    <source>
        <dbReference type="ARBA" id="ARBA00023054"/>
    </source>
</evidence>
<accession>A0A1G8H1G4</accession>
<comment type="similarity">
    <text evidence="2">Belongs to the RmuC family.</text>
</comment>
<feature type="coiled-coil region" evidence="5">
    <location>
        <begin position="126"/>
        <end position="153"/>
    </location>
</feature>
<gene>
    <name evidence="7" type="ORF">SAMN05421846_103209</name>
</gene>
<dbReference type="EMBL" id="FNDW01000003">
    <property type="protein sequence ID" value="SDI00522.1"/>
    <property type="molecule type" value="Genomic_DNA"/>
</dbReference>
<evidence type="ECO:0000256" key="6">
    <source>
        <dbReference type="SAM" id="Phobius"/>
    </source>
</evidence>
<organism evidence="7 8">
    <name type="scientific">Chryseobacterium taeanense</name>
    <dbReference type="NCBI Taxonomy" id="311334"/>
    <lineage>
        <taxon>Bacteria</taxon>
        <taxon>Pseudomonadati</taxon>
        <taxon>Bacteroidota</taxon>
        <taxon>Flavobacteriia</taxon>
        <taxon>Flavobacteriales</taxon>
        <taxon>Weeksellaceae</taxon>
        <taxon>Chryseobacterium group</taxon>
        <taxon>Chryseobacterium</taxon>
    </lineage>
</organism>
<keyword evidence="6" id="KW-0812">Transmembrane</keyword>
<protein>
    <submittedName>
        <fullName evidence="7">DNA recombination protein RmuC</fullName>
    </submittedName>
</protein>
<comment type="function">
    <text evidence="1">Involved in DNA recombination.</text>
</comment>
<reference evidence="8" key="1">
    <citation type="submission" date="2016-10" db="EMBL/GenBank/DDBJ databases">
        <authorList>
            <person name="Varghese N."/>
            <person name="Submissions S."/>
        </authorList>
    </citation>
    <scope>NUCLEOTIDE SEQUENCE [LARGE SCALE GENOMIC DNA]</scope>
    <source>
        <strain evidence="8">DSM 17071</strain>
    </source>
</reference>
<keyword evidence="3 5" id="KW-0175">Coiled coil</keyword>
<dbReference type="GO" id="GO:0006310">
    <property type="term" value="P:DNA recombination"/>
    <property type="evidence" value="ECO:0007669"/>
    <property type="project" value="UniProtKB-KW"/>
</dbReference>
<evidence type="ECO:0000313" key="8">
    <source>
        <dbReference type="Proteomes" id="UP000198869"/>
    </source>
</evidence>
<dbReference type="RefSeq" id="WP_394332368.1">
    <property type="nucleotide sequence ID" value="NZ_FNDW01000003.1"/>
</dbReference>
<dbReference type="Proteomes" id="UP000198869">
    <property type="component" value="Unassembled WGS sequence"/>
</dbReference>
<keyword evidence="4" id="KW-0233">DNA recombination</keyword>
<evidence type="ECO:0000256" key="1">
    <source>
        <dbReference type="ARBA" id="ARBA00003416"/>
    </source>
</evidence>
<proteinExistence type="inferred from homology"/>
<dbReference type="Pfam" id="PF02646">
    <property type="entry name" value="RmuC"/>
    <property type="match status" value="1"/>
</dbReference>
<dbReference type="InterPro" id="IPR003798">
    <property type="entry name" value="DNA_recombination_RmuC"/>
</dbReference>
<dbReference type="PANTHER" id="PTHR30563:SF0">
    <property type="entry name" value="DNA RECOMBINATION PROTEIN RMUC"/>
    <property type="match status" value="1"/>
</dbReference>
<evidence type="ECO:0000256" key="4">
    <source>
        <dbReference type="ARBA" id="ARBA00023172"/>
    </source>
</evidence>
<keyword evidence="6" id="KW-0472">Membrane</keyword>
<keyword evidence="8" id="KW-1185">Reference proteome</keyword>
<feature type="coiled-coil region" evidence="5">
    <location>
        <begin position="49"/>
        <end position="97"/>
    </location>
</feature>
<evidence type="ECO:0000256" key="2">
    <source>
        <dbReference type="ARBA" id="ARBA00009840"/>
    </source>
</evidence>
<name>A0A1G8H1G4_9FLAO</name>
<evidence type="ECO:0000256" key="5">
    <source>
        <dbReference type="SAM" id="Coils"/>
    </source>
</evidence>